<comment type="caution">
    <text evidence="2">The sequence shown here is derived from an EMBL/GenBank/DDBJ whole genome shotgun (WGS) entry which is preliminary data.</text>
</comment>
<evidence type="ECO:0000256" key="1">
    <source>
        <dbReference type="SAM" id="MobiDB-lite"/>
    </source>
</evidence>
<sequence length="53" mass="5894">MNERAFFPVNAVDCDNFSTAIAPRMNDGARRQLPNLNDLRLPPAPPIPGKKVF</sequence>
<proteinExistence type="predicted"/>
<organism evidence="2 3">
    <name type="scientific">Microseira wollei NIES-4236</name>
    <dbReference type="NCBI Taxonomy" id="2530354"/>
    <lineage>
        <taxon>Bacteria</taxon>
        <taxon>Bacillati</taxon>
        <taxon>Cyanobacteriota</taxon>
        <taxon>Cyanophyceae</taxon>
        <taxon>Oscillatoriophycideae</taxon>
        <taxon>Aerosakkonematales</taxon>
        <taxon>Aerosakkonemataceae</taxon>
        <taxon>Microseira</taxon>
    </lineage>
</organism>
<feature type="compositionally biased region" description="Pro residues" evidence="1">
    <location>
        <begin position="42"/>
        <end position="53"/>
    </location>
</feature>
<dbReference type="Proteomes" id="UP001050975">
    <property type="component" value="Unassembled WGS sequence"/>
</dbReference>
<keyword evidence="3" id="KW-1185">Reference proteome</keyword>
<dbReference type="AlphaFoldDB" id="A0AAV3X6P8"/>
<accession>A0AAV3X6P8</accession>
<name>A0AAV3X6P8_9CYAN</name>
<evidence type="ECO:0000313" key="3">
    <source>
        <dbReference type="Proteomes" id="UP001050975"/>
    </source>
</evidence>
<reference evidence="2" key="1">
    <citation type="submission" date="2019-10" db="EMBL/GenBank/DDBJ databases">
        <title>Draft genome sequece of Microseira wollei NIES-4236.</title>
        <authorList>
            <person name="Yamaguchi H."/>
            <person name="Suzuki S."/>
            <person name="Kawachi M."/>
        </authorList>
    </citation>
    <scope>NUCLEOTIDE SEQUENCE</scope>
    <source>
        <strain evidence="2">NIES-4236</strain>
    </source>
</reference>
<feature type="region of interest" description="Disordered" evidence="1">
    <location>
        <begin position="33"/>
        <end position="53"/>
    </location>
</feature>
<evidence type="ECO:0000313" key="2">
    <source>
        <dbReference type="EMBL" id="GET38552.1"/>
    </source>
</evidence>
<protein>
    <submittedName>
        <fullName evidence="2">Uncharacterized protein</fullName>
    </submittedName>
</protein>
<dbReference type="EMBL" id="BLAY01000047">
    <property type="protein sequence ID" value="GET38552.1"/>
    <property type="molecule type" value="Genomic_DNA"/>
</dbReference>
<gene>
    <name evidence="2" type="ORF">MiSe_33100</name>
</gene>